<reference evidence="2" key="1">
    <citation type="journal article" date="2023" name="Nat. Plants">
        <title>Single-cell RNA sequencing provides a high-resolution roadmap for understanding the multicellular compartmentation of specialized metabolism.</title>
        <authorList>
            <person name="Sun S."/>
            <person name="Shen X."/>
            <person name="Li Y."/>
            <person name="Li Y."/>
            <person name="Wang S."/>
            <person name="Li R."/>
            <person name="Zhang H."/>
            <person name="Shen G."/>
            <person name="Guo B."/>
            <person name="Wei J."/>
            <person name="Xu J."/>
            <person name="St-Pierre B."/>
            <person name="Chen S."/>
            <person name="Sun C."/>
        </authorList>
    </citation>
    <scope>NUCLEOTIDE SEQUENCE [LARGE SCALE GENOMIC DNA]</scope>
</reference>
<comment type="caution">
    <text evidence="1">The sequence shown here is derived from an EMBL/GenBank/DDBJ whole genome shotgun (WGS) entry which is preliminary data.</text>
</comment>
<dbReference type="EMBL" id="CM044701">
    <property type="protein sequence ID" value="KAI5682968.1"/>
    <property type="molecule type" value="Genomic_DNA"/>
</dbReference>
<name>A0ACC0CDT8_CATRO</name>
<evidence type="ECO:0000313" key="1">
    <source>
        <dbReference type="EMBL" id="KAI5682968.1"/>
    </source>
</evidence>
<sequence length="212" mass="23660">MLTGMIEAAIKIKMAPSRDKVMEEVPTKAVDISALEARSKKREDLLLNKEKQSISEDEVALVDKLEGAKVQNRKRTGNREKREKIVSRMQVQANVPRPSSLAPIVEKSAPRERNMGNIPEMQMVDNCVSKPEGEAVTIKLDLDEVIYEVDIVQVQLVEIIRDVTVPQAAIELFFRVLMGDVEEISGREGKEVGDLQRELEAREVGEDGIGSP</sequence>
<dbReference type="Proteomes" id="UP001060085">
    <property type="component" value="Linkage Group LG01"/>
</dbReference>
<keyword evidence="2" id="KW-1185">Reference proteome</keyword>
<protein>
    <submittedName>
        <fullName evidence="1">Uncharacterized protein</fullName>
    </submittedName>
</protein>
<organism evidence="1 2">
    <name type="scientific">Catharanthus roseus</name>
    <name type="common">Madagascar periwinkle</name>
    <name type="synonym">Vinca rosea</name>
    <dbReference type="NCBI Taxonomy" id="4058"/>
    <lineage>
        <taxon>Eukaryota</taxon>
        <taxon>Viridiplantae</taxon>
        <taxon>Streptophyta</taxon>
        <taxon>Embryophyta</taxon>
        <taxon>Tracheophyta</taxon>
        <taxon>Spermatophyta</taxon>
        <taxon>Magnoliopsida</taxon>
        <taxon>eudicotyledons</taxon>
        <taxon>Gunneridae</taxon>
        <taxon>Pentapetalae</taxon>
        <taxon>asterids</taxon>
        <taxon>lamiids</taxon>
        <taxon>Gentianales</taxon>
        <taxon>Apocynaceae</taxon>
        <taxon>Rauvolfioideae</taxon>
        <taxon>Vinceae</taxon>
        <taxon>Catharanthinae</taxon>
        <taxon>Catharanthus</taxon>
    </lineage>
</organism>
<evidence type="ECO:0000313" key="2">
    <source>
        <dbReference type="Proteomes" id="UP001060085"/>
    </source>
</evidence>
<proteinExistence type="predicted"/>
<gene>
    <name evidence="1" type="ORF">M9H77_04196</name>
</gene>
<accession>A0ACC0CDT8</accession>